<evidence type="ECO:0000256" key="2">
    <source>
        <dbReference type="ARBA" id="ARBA00034247"/>
    </source>
</evidence>
<dbReference type="PANTHER" id="PTHR45138">
    <property type="entry name" value="REGULATORY COMPONENTS OF SENSORY TRANSDUCTION SYSTEM"/>
    <property type="match status" value="1"/>
</dbReference>
<dbReference type="Proteomes" id="UP000063964">
    <property type="component" value="Chromosome"/>
</dbReference>
<organism evidence="4 5">
    <name type="scientific">Desulfomicrobium orale DSM 12838</name>
    <dbReference type="NCBI Taxonomy" id="888061"/>
    <lineage>
        <taxon>Bacteria</taxon>
        <taxon>Pseudomonadati</taxon>
        <taxon>Thermodesulfobacteriota</taxon>
        <taxon>Desulfovibrionia</taxon>
        <taxon>Desulfovibrionales</taxon>
        <taxon>Desulfomicrobiaceae</taxon>
        <taxon>Desulfomicrobium</taxon>
    </lineage>
</organism>
<dbReference type="InterPro" id="IPR029787">
    <property type="entry name" value="Nucleotide_cyclase"/>
</dbReference>
<name>A0A0X8JS17_9BACT</name>
<feature type="domain" description="GGDEF" evidence="3">
    <location>
        <begin position="112"/>
        <end position="247"/>
    </location>
</feature>
<dbReference type="SMART" id="SM00267">
    <property type="entry name" value="GGDEF"/>
    <property type="match status" value="1"/>
</dbReference>
<evidence type="ECO:0000259" key="3">
    <source>
        <dbReference type="PROSITE" id="PS50887"/>
    </source>
</evidence>
<dbReference type="STRING" id="888061.AXF15_12470"/>
<dbReference type="GO" id="GO:0043709">
    <property type="term" value="P:cell adhesion involved in single-species biofilm formation"/>
    <property type="evidence" value="ECO:0007669"/>
    <property type="project" value="TreeGrafter"/>
</dbReference>
<evidence type="ECO:0000313" key="4">
    <source>
        <dbReference type="EMBL" id="AMD93833.1"/>
    </source>
</evidence>
<dbReference type="GO" id="GO:0005886">
    <property type="term" value="C:plasma membrane"/>
    <property type="evidence" value="ECO:0007669"/>
    <property type="project" value="TreeGrafter"/>
</dbReference>
<dbReference type="InterPro" id="IPR000160">
    <property type="entry name" value="GGDEF_dom"/>
</dbReference>
<dbReference type="PANTHER" id="PTHR45138:SF9">
    <property type="entry name" value="DIGUANYLATE CYCLASE DGCM-RELATED"/>
    <property type="match status" value="1"/>
</dbReference>
<dbReference type="GO" id="GO:1902201">
    <property type="term" value="P:negative regulation of bacterial-type flagellum-dependent cell motility"/>
    <property type="evidence" value="ECO:0007669"/>
    <property type="project" value="TreeGrafter"/>
</dbReference>
<dbReference type="KEGG" id="doa:AXF15_12470"/>
<dbReference type="Pfam" id="PF00990">
    <property type="entry name" value="GGDEF"/>
    <property type="match status" value="1"/>
</dbReference>
<dbReference type="SUPFAM" id="SSF55073">
    <property type="entry name" value="Nucleotide cyclase"/>
    <property type="match status" value="1"/>
</dbReference>
<accession>A0A0X8JS17</accession>
<reference evidence="5" key="1">
    <citation type="submission" date="2016-02" db="EMBL/GenBank/DDBJ databases">
        <authorList>
            <person name="Holder M.E."/>
            <person name="Ajami N.J."/>
            <person name="Petrosino J.F."/>
        </authorList>
    </citation>
    <scope>NUCLEOTIDE SEQUENCE [LARGE SCALE GENOMIC DNA]</scope>
    <source>
        <strain evidence="5">DSM 12838</strain>
    </source>
</reference>
<keyword evidence="5" id="KW-1185">Reference proteome</keyword>
<dbReference type="OrthoDB" id="9790367at2"/>
<dbReference type="EC" id="2.7.7.65" evidence="1"/>
<dbReference type="Gene3D" id="3.30.70.270">
    <property type="match status" value="1"/>
</dbReference>
<gene>
    <name evidence="4" type="ORF">AXF15_12470</name>
</gene>
<dbReference type="NCBIfam" id="TIGR00254">
    <property type="entry name" value="GGDEF"/>
    <property type="match status" value="1"/>
</dbReference>
<dbReference type="CDD" id="cd01949">
    <property type="entry name" value="GGDEF"/>
    <property type="match status" value="1"/>
</dbReference>
<dbReference type="AlphaFoldDB" id="A0A0X8JS17"/>
<protein>
    <recommendedName>
        <fullName evidence="1">diguanylate cyclase</fullName>
        <ecNumber evidence="1">2.7.7.65</ecNumber>
    </recommendedName>
</protein>
<dbReference type="InterPro" id="IPR050469">
    <property type="entry name" value="Diguanylate_Cyclase"/>
</dbReference>
<dbReference type="EMBL" id="CP014230">
    <property type="protein sequence ID" value="AMD93833.1"/>
    <property type="molecule type" value="Genomic_DNA"/>
</dbReference>
<dbReference type="GO" id="GO:0052621">
    <property type="term" value="F:diguanylate cyclase activity"/>
    <property type="evidence" value="ECO:0007669"/>
    <property type="project" value="UniProtKB-EC"/>
</dbReference>
<evidence type="ECO:0000256" key="1">
    <source>
        <dbReference type="ARBA" id="ARBA00012528"/>
    </source>
</evidence>
<dbReference type="PROSITE" id="PS50887">
    <property type="entry name" value="GGDEF"/>
    <property type="match status" value="1"/>
</dbReference>
<proteinExistence type="predicted"/>
<dbReference type="RefSeq" id="WP_066608134.1">
    <property type="nucleotide sequence ID" value="NZ_CP014230.1"/>
</dbReference>
<sequence>MPENSTAAREFLAELEELEKLLPQSEAGGLTAVIRLVRSGVPLEELLRQKDLAQWIVLPLGADKFPALERLRERLHALVFEKDHDPLSGLPNRRAFDRLLGVEVERATRFKTPLSLCILDLDNFKSVNDKYGHPCGDLVIQAMGGVLRSGTRKIDVPARIGGEEFGLILPGTGLLSAQKLVERLLQAVREGRVDCSTAGNLSFTCSAGLACYRGKQAPDADRLLAEADKALYRAKAEGKNRLVAAPLLDAALPLDHTLVQQNEKRFLFSSLFTDAAERGGDS</sequence>
<evidence type="ECO:0000313" key="5">
    <source>
        <dbReference type="Proteomes" id="UP000063964"/>
    </source>
</evidence>
<dbReference type="InterPro" id="IPR043128">
    <property type="entry name" value="Rev_trsase/Diguanyl_cyclase"/>
</dbReference>
<comment type="catalytic activity">
    <reaction evidence="2">
        <text>2 GTP = 3',3'-c-di-GMP + 2 diphosphate</text>
        <dbReference type="Rhea" id="RHEA:24898"/>
        <dbReference type="ChEBI" id="CHEBI:33019"/>
        <dbReference type="ChEBI" id="CHEBI:37565"/>
        <dbReference type="ChEBI" id="CHEBI:58805"/>
        <dbReference type="EC" id="2.7.7.65"/>
    </reaction>
</comment>
<dbReference type="FunFam" id="3.30.70.270:FF:000001">
    <property type="entry name" value="Diguanylate cyclase domain protein"/>
    <property type="match status" value="1"/>
</dbReference>